<dbReference type="GO" id="GO:0016787">
    <property type="term" value="F:hydrolase activity"/>
    <property type="evidence" value="ECO:0007669"/>
    <property type="project" value="UniProtKB-KW"/>
</dbReference>
<dbReference type="AlphaFoldDB" id="A0A1Y2FEL2"/>
<dbReference type="SUPFAM" id="SSF53474">
    <property type="entry name" value="alpha/beta-Hydrolases"/>
    <property type="match status" value="1"/>
</dbReference>
<dbReference type="PANTHER" id="PTHR48081:SF26">
    <property type="entry name" value="ALPHA_BETA HYDROLASE FOLD-3 DOMAIN-CONTAINING PROTEIN"/>
    <property type="match status" value="1"/>
</dbReference>
<dbReference type="ESTHER" id="9basi-a0a1y2fel2">
    <property type="family name" value="Hormone-sensitive_lipase_like"/>
</dbReference>
<organism evidence="3 4">
    <name type="scientific">Leucosporidium creatinivorum</name>
    <dbReference type="NCBI Taxonomy" id="106004"/>
    <lineage>
        <taxon>Eukaryota</taxon>
        <taxon>Fungi</taxon>
        <taxon>Dikarya</taxon>
        <taxon>Basidiomycota</taxon>
        <taxon>Pucciniomycotina</taxon>
        <taxon>Microbotryomycetes</taxon>
        <taxon>Leucosporidiales</taxon>
        <taxon>Leucosporidium</taxon>
    </lineage>
</organism>
<dbReference type="STRING" id="106004.A0A1Y2FEL2"/>
<sequence>MSSTDPWERLRSHLSPHSKQPWKALAIGGRMGVALLLKPWWTVLHLFKLHPFPRCWTLTEVLTVRWLRFMTPVFPLCDLALHRSHLHLLSEPEQRELNDTRVIWIPPAPAEWVKGIVKQGNGVQPVRIPGYVWGKGRNDVGKVNVKRGEKVVLFLHGGGLVSGSAHESDLSANHPRELLKRLPPNTLHHILSPDYRKLSAAPFPGALLDTISAYAFLLSLDVSPSDIIVVGESAGGHLALALCRYLRDEMKMEGKMPGGLMLFSPWSDMSCDLGPKRLLQVNPTAQTDFLDSASLQPYLASRLLLDLPISLLDSPYLSPSASSIPSSADLFAGFPPCFVSAGGVEFLLSSIEELVKRLKEGGVEVVFHLEPDAVHCFQISYWFQPEKRERIWKAATEWLEGRLMA</sequence>
<reference evidence="3 4" key="1">
    <citation type="submission" date="2016-07" db="EMBL/GenBank/DDBJ databases">
        <title>Pervasive Adenine N6-methylation of Active Genes in Fungi.</title>
        <authorList>
            <consortium name="DOE Joint Genome Institute"/>
            <person name="Mondo S.J."/>
            <person name="Dannebaum R.O."/>
            <person name="Kuo R.C."/>
            <person name="Labutti K."/>
            <person name="Haridas S."/>
            <person name="Kuo A."/>
            <person name="Salamov A."/>
            <person name="Ahrendt S.R."/>
            <person name="Lipzen A."/>
            <person name="Sullivan W."/>
            <person name="Andreopoulos W.B."/>
            <person name="Clum A."/>
            <person name="Lindquist E."/>
            <person name="Daum C."/>
            <person name="Ramamoorthy G.K."/>
            <person name="Gryganskyi A."/>
            <person name="Culley D."/>
            <person name="Magnuson J.K."/>
            <person name="James T.Y."/>
            <person name="O'Malley M.A."/>
            <person name="Stajich J.E."/>
            <person name="Spatafora J.W."/>
            <person name="Visel A."/>
            <person name="Grigoriev I.V."/>
        </authorList>
    </citation>
    <scope>NUCLEOTIDE SEQUENCE [LARGE SCALE GENOMIC DNA]</scope>
    <source>
        <strain evidence="3 4">62-1032</strain>
    </source>
</reference>
<evidence type="ECO:0000259" key="2">
    <source>
        <dbReference type="Pfam" id="PF07859"/>
    </source>
</evidence>
<name>A0A1Y2FEL2_9BASI</name>
<dbReference type="InterPro" id="IPR050300">
    <property type="entry name" value="GDXG_lipolytic_enzyme"/>
</dbReference>
<dbReference type="Gene3D" id="3.40.50.1820">
    <property type="entry name" value="alpha/beta hydrolase"/>
    <property type="match status" value="1"/>
</dbReference>
<accession>A0A1Y2FEL2</accession>
<dbReference type="EMBL" id="MCGR01000021">
    <property type="protein sequence ID" value="ORY82351.1"/>
    <property type="molecule type" value="Genomic_DNA"/>
</dbReference>
<dbReference type="InterPro" id="IPR029058">
    <property type="entry name" value="AB_hydrolase_fold"/>
</dbReference>
<feature type="domain" description="Alpha/beta hydrolase fold-3" evidence="2">
    <location>
        <begin position="152"/>
        <end position="378"/>
    </location>
</feature>
<dbReference type="OrthoDB" id="2152029at2759"/>
<evidence type="ECO:0000256" key="1">
    <source>
        <dbReference type="ARBA" id="ARBA00022801"/>
    </source>
</evidence>
<keyword evidence="1 3" id="KW-0378">Hydrolase</keyword>
<dbReference type="Proteomes" id="UP000193467">
    <property type="component" value="Unassembled WGS sequence"/>
</dbReference>
<comment type="caution">
    <text evidence="3">The sequence shown here is derived from an EMBL/GenBank/DDBJ whole genome shotgun (WGS) entry which is preliminary data.</text>
</comment>
<keyword evidence="4" id="KW-1185">Reference proteome</keyword>
<dbReference type="InParanoid" id="A0A1Y2FEL2"/>
<evidence type="ECO:0000313" key="4">
    <source>
        <dbReference type="Proteomes" id="UP000193467"/>
    </source>
</evidence>
<dbReference type="PANTHER" id="PTHR48081">
    <property type="entry name" value="AB HYDROLASE SUPERFAMILY PROTEIN C4A8.06C"/>
    <property type="match status" value="1"/>
</dbReference>
<dbReference type="Pfam" id="PF07859">
    <property type="entry name" value="Abhydrolase_3"/>
    <property type="match status" value="1"/>
</dbReference>
<proteinExistence type="predicted"/>
<protein>
    <submittedName>
        <fullName evidence="3">Alpha/Beta hydrolase protein</fullName>
    </submittedName>
</protein>
<dbReference type="InterPro" id="IPR013094">
    <property type="entry name" value="AB_hydrolase_3"/>
</dbReference>
<gene>
    <name evidence="3" type="ORF">BCR35DRAFT_352191</name>
</gene>
<evidence type="ECO:0000313" key="3">
    <source>
        <dbReference type="EMBL" id="ORY82351.1"/>
    </source>
</evidence>